<sequence>MFWSKREEHFEAPKKHHGCHEAKSCGPWSKIQHHHHHHHHHIHINALNLEAVPQQHKHGHCHRSKHSGPWWAHKKFDQQPLPEHFHSACPLHQEAPPTKLNTFFRDMPGKEK</sequence>
<dbReference type="AlphaFoldDB" id="A0AAD4KHB9"/>
<proteinExistence type="predicted"/>
<evidence type="ECO:0000256" key="1">
    <source>
        <dbReference type="SAM" id="MobiDB-lite"/>
    </source>
</evidence>
<feature type="region of interest" description="Disordered" evidence="1">
    <location>
        <begin position="1"/>
        <end position="23"/>
    </location>
</feature>
<organism evidence="2 3">
    <name type="scientific">Drosophila rubida</name>
    <dbReference type="NCBI Taxonomy" id="30044"/>
    <lineage>
        <taxon>Eukaryota</taxon>
        <taxon>Metazoa</taxon>
        <taxon>Ecdysozoa</taxon>
        <taxon>Arthropoda</taxon>
        <taxon>Hexapoda</taxon>
        <taxon>Insecta</taxon>
        <taxon>Pterygota</taxon>
        <taxon>Neoptera</taxon>
        <taxon>Endopterygota</taxon>
        <taxon>Diptera</taxon>
        <taxon>Brachycera</taxon>
        <taxon>Muscomorpha</taxon>
        <taxon>Ephydroidea</taxon>
        <taxon>Drosophilidae</taxon>
        <taxon>Drosophila</taxon>
    </lineage>
</organism>
<gene>
    <name evidence="2" type="ORF">KR093_011149</name>
</gene>
<evidence type="ECO:0000313" key="3">
    <source>
        <dbReference type="Proteomes" id="UP001200034"/>
    </source>
</evidence>
<reference evidence="2" key="1">
    <citation type="journal article" date="2021" name="Mol. Ecol. Resour.">
        <title>Phylogenomic analyses of the genus Drosophila reveals genomic signals of climate adaptation.</title>
        <authorList>
            <person name="Li F."/>
            <person name="Rane R.V."/>
            <person name="Luria V."/>
            <person name="Xiong Z."/>
            <person name="Chen J."/>
            <person name="Li Z."/>
            <person name="Catullo R.A."/>
            <person name="Griffin P.C."/>
            <person name="Schiffer M."/>
            <person name="Pearce S."/>
            <person name="Lee S.F."/>
            <person name="McElroy K."/>
            <person name="Stocker A."/>
            <person name="Shirriffs J."/>
            <person name="Cockerell F."/>
            <person name="Coppin C."/>
            <person name="Sgro C.M."/>
            <person name="Karger A."/>
            <person name="Cain J.W."/>
            <person name="Weber J.A."/>
            <person name="Santpere G."/>
            <person name="Kirschner M.W."/>
            <person name="Hoffmann A.A."/>
            <person name="Oakeshott J.G."/>
            <person name="Zhang G."/>
        </authorList>
    </citation>
    <scope>NUCLEOTIDE SEQUENCE</scope>
    <source>
        <strain evidence="2">BGI-SZ-2011g</strain>
    </source>
</reference>
<evidence type="ECO:0000313" key="2">
    <source>
        <dbReference type="EMBL" id="KAH8388601.1"/>
    </source>
</evidence>
<name>A0AAD4KHB9_9MUSC</name>
<protein>
    <submittedName>
        <fullName evidence="2">Uncharacterized protein</fullName>
    </submittedName>
</protein>
<feature type="region of interest" description="Disordered" evidence="1">
    <location>
        <begin position="90"/>
        <end position="112"/>
    </location>
</feature>
<dbReference type="EMBL" id="JAJJHW010000014">
    <property type="protein sequence ID" value="KAH8388601.1"/>
    <property type="molecule type" value="Genomic_DNA"/>
</dbReference>
<comment type="caution">
    <text evidence="2">The sequence shown here is derived from an EMBL/GenBank/DDBJ whole genome shotgun (WGS) entry which is preliminary data.</text>
</comment>
<dbReference type="Proteomes" id="UP001200034">
    <property type="component" value="Unassembled WGS sequence"/>
</dbReference>
<keyword evidence="3" id="KW-1185">Reference proteome</keyword>
<accession>A0AAD4KHB9</accession>